<proteinExistence type="predicted"/>
<feature type="transmembrane region" description="Helical" evidence="1">
    <location>
        <begin position="86"/>
        <end position="104"/>
    </location>
</feature>
<keyword evidence="1" id="KW-0472">Membrane</keyword>
<accession>A0A1I7G1G1</accession>
<gene>
    <name evidence="2" type="ORF">SAMN05216480_10360</name>
</gene>
<evidence type="ECO:0000313" key="2">
    <source>
        <dbReference type="EMBL" id="SFU42290.1"/>
    </source>
</evidence>
<feature type="transmembrane region" description="Helical" evidence="1">
    <location>
        <begin position="36"/>
        <end position="56"/>
    </location>
</feature>
<dbReference type="Proteomes" id="UP000199138">
    <property type="component" value="Unassembled WGS sequence"/>
</dbReference>
<reference evidence="2 3" key="1">
    <citation type="submission" date="2016-10" db="EMBL/GenBank/DDBJ databases">
        <authorList>
            <person name="de Groot N.N."/>
        </authorList>
    </citation>
    <scope>NUCLEOTIDE SEQUENCE [LARGE SCALE GENOMIC DNA]</scope>
    <source>
        <strain evidence="2 3">CGMCC 1.12333</strain>
    </source>
</reference>
<keyword evidence="1" id="KW-1133">Transmembrane helix</keyword>
<protein>
    <submittedName>
        <fullName evidence="2">Uncharacterized protein</fullName>
    </submittedName>
</protein>
<evidence type="ECO:0000256" key="1">
    <source>
        <dbReference type="SAM" id="Phobius"/>
    </source>
</evidence>
<evidence type="ECO:0000313" key="3">
    <source>
        <dbReference type="Proteomes" id="UP000199138"/>
    </source>
</evidence>
<name>A0A1I7G1G1_9FLAO</name>
<feature type="transmembrane region" description="Helical" evidence="1">
    <location>
        <begin position="63"/>
        <end position="80"/>
    </location>
</feature>
<sequence>MMFTLLICSVAGGHGVAPIGIIPVIAILEKHLPDSIWFIPVLLFLVGMSAFLVALVAKQRKQIFVLMGFLSGLGCVITLMCITEVFLFTLGSSLPFLIGVIYFAPRIYKMFQEYATYKS</sequence>
<dbReference type="STRING" id="1224947.SAMN05216480_10360"/>
<keyword evidence="1" id="KW-0812">Transmembrane</keyword>
<organism evidence="2 3">
    <name type="scientific">Pustulibacterium marinum</name>
    <dbReference type="NCBI Taxonomy" id="1224947"/>
    <lineage>
        <taxon>Bacteria</taxon>
        <taxon>Pseudomonadati</taxon>
        <taxon>Bacteroidota</taxon>
        <taxon>Flavobacteriia</taxon>
        <taxon>Flavobacteriales</taxon>
        <taxon>Flavobacteriaceae</taxon>
        <taxon>Pustulibacterium</taxon>
    </lineage>
</organism>
<dbReference type="AlphaFoldDB" id="A0A1I7G1G1"/>
<keyword evidence="3" id="KW-1185">Reference proteome</keyword>
<dbReference type="EMBL" id="FPBK01000003">
    <property type="protein sequence ID" value="SFU42290.1"/>
    <property type="molecule type" value="Genomic_DNA"/>
</dbReference>